<proteinExistence type="predicted"/>
<dbReference type="HOGENOM" id="CLU_1235706_0_0_1"/>
<dbReference type="GeneID" id="19404013"/>
<accession>R0I7J4</accession>
<feature type="coiled-coil region" evidence="1">
    <location>
        <begin position="7"/>
        <end position="42"/>
    </location>
</feature>
<dbReference type="Proteomes" id="UP000016935">
    <property type="component" value="Unassembled WGS sequence"/>
</dbReference>
<keyword evidence="3" id="KW-1185">Reference proteome</keyword>
<reference evidence="2 3" key="1">
    <citation type="journal article" date="2012" name="PLoS Pathog.">
        <title>Diverse lifestyles and strategies of plant pathogenesis encoded in the genomes of eighteen Dothideomycetes fungi.</title>
        <authorList>
            <person name="Ohm R.A."/>
            <person name="Feau N."/>
            <person name="Henrissat B."/>
            <person name="Schoch C.L."/>
            <person name="Horwitz B.A."/>
            <person name="Barry K.W."/>
            <person name="Condon B.J."/>
            <person name="Copeland A.C."/>
            <person name="Dhillon B."/>
            <person name="Glaser F."/>
            <person name="Hesse C.N."/>
            <person name="Kosti I."/>
            <person name="LaButti K."/>
            <person name="Lindquist E.A."/>
            <person name="Lucas S."/>
            <person name="Salamov A.A."/>
            <person name="Bradshaw R.E."/>
            <person name="Ciuffetti L."/>
            <person name="Hamelin R.C."/>
            <person name="Kema G.H.J."/>
            <person name="Lawrence C."/>
            <person name="Scott J.A."/>
            <person name="Spatafora J.W."/>
            <person name="Turgeon B.G."/>
            <person name="de Wit P.J.G.M."/>
            <person name="Zhong S."/>
            <person name="Goodwin S.B."/>
            <person name="Grigoriev I.V."/>
        </authorList>
    </citation>
    <scope>NUCLEOTIDE SEQUENCE [LARGE SCALE GENOMIC DNA]</scope>
    <source>
        <strain evidence="3">28A</strain>
    </source>
</reference>
<protein>
    <submittedName>
        <fullName evidence="2">Uncharacterized protein</fullName>
    </submittedName>
</protein>
<name>R0I7J4_EXST2</name>
<evidence type="ECO:0000313" key="2">
    <source>
        <dbReference type="EMBL" id="EOA81535.1"/>
    </source>
</evidence>
<evidence type="ECO:0000256" key="1">
    <source>
        <dbReference type="SAM" id="Coils"/>
    </source>
</evidence>
<dbReference type="OrthoDB" id="9977870at2759"/>
<organism evidence="2 3">
    <name type="scientific">Exserohilum turcicum (strain 28A)</name>
    <name type="common">Northern leaf blight fungus</name>
    <name type="synonym">Setosphaeria turcica</name>
    <dbReference type="NCBI Taxonomy" id="671987"/>
    <lineage>
        <taxon>Eukaryota</taxon>
        <taxon>Fungi</taxon>
        <taxon>Dikarya</taxon>
        <taxon>Ascomycota</taxon>
        <taxon>Pezizomycotina</taxon>
        <taxon>Dothideomycetes</taxon>
        <taxon>Pleosporomycetidae</taxon>
        <taxon>Pleosporales</taxon>
        <taxon>Pleosporineae</taxon>
        <taxon>Pleosporaceae</taxon>
        <taxon>Exserohilum</taxon>
    </lineage>
</organism>
<evidence type="ECO:0000313" key="3">
    <source>
        <dbReference type="Proteomes" id="UP000016935"/>
    </source>
</evidence>
<gene>
    <name evidence="2" type="ORF">SETTUDRAFT_35366</name>
</gene>
<dbReference type="AlphaFoldDB" id="R0I7J4"/>
<dbReference type="EMBL" id="KB908866">
    <property type="protein sequence ID" value="EOA81535.1"/>
    <property type="molecule type" value="Genomic_DNA"/>
</dbReference>
<dbReference type="RefSeq" id="XP_008030686.1">
    <property type="nucleotide sequence ID" value="XM_008032495.1"/>
</dbReference>
<keyword evidence="1" id="KW-0175">Coiled coil</keyword>
<reference evidence="2 3" key="2">
    <citation type="journal article" date="2013" name="PLoS Genet.">
        <title>Comparative genome structure, secondary metabolite, and effector coding capacity across Cochliobolus pathogens.</title>
        <authorList>
            <person name="Condon B.J."/>
            <person name="Leng Y."/>
            <person name="Wu D."/>
            <person name="Bushley K.E."/>
            <person name="Ohm R.A."/>
            <person name="Otillar R."/>
            <person name="Martin J."/>
            <person name="Schackwitz W."/>
            <person name="Grimwood J."/>
            <person name="MohdZainudin N."/>
            <person name="Xue C."/>
            <person name="Wang R."/>
            <person name="Manning V.A."/>
            <person name="Dhillon B."/>
            <person name="Tu Z.J."/>
            <person name="Steffenson B.J."/>
            <person name="Salamov A."/>
            <person name="Sun H."/>
            <person name="Lowry S."/>
            <person name="LaButti K."/>
            <person name="Han J."/>
            <person name="Copeland A."/>
            <person name="Lindquist E."/>
            <person name="Barry K."/>
            <person name="Schmutz J."/>
            <person name="Baker S.E."/>
            <person name="Ciuffetti L.M."/>
            <person name="Grigoriev I.V."/>
            <person name="Zhong S."/>
            <person name="Turgeon B.G."/>
        </authorList>
    </citation>
    <scope>NUCLEOTIDE SEQUENCE [LARGE SCALE GENOMIC DNA]</scope>
    <source>
        <strain evidence="3">28A</strain>
    </source>
</reference>
<sequence>MRRKALASHYENQLKRLKTQYEARKSERIKQHADDLDLLEERQLLAEHDLLQTQAQETQNVATALKYIEAYCLGPESQHERTVSKEDFKKLERQRLLQQGLPRKHGSAINVLRARQEMDFKRRLETQEAELTQMDVDFEKEEATKEAECKKELEQLEAVIEARRRRLQQRWELKFEMWRRDWEQQHNTTLDDHLEHEEWPPRQSHHVVVIPEASALAQYVKITA</sequence>
<dbReference type="STRING" id="671987.R0I7J4"/>
<dbReference type="eggNOG" id="KOG1812">
    <property type="taxonomic scope" value="Eukaryota"/>
</dbReference>